<evidence type="ECO:0000313" key="4">
    <source>
        <dbReference type="Proteomes" id="UP001161247"/>
    </source>
</evidence>
<dbReference type="Proteomes" id="UP001161247">
    <property type="component" value="Chromosome 1"/>
</dbReference>
<organism evidence="3 4">
    <name type="scientific">Oldenlandia corymbosa var. corymbosa</name>
    <dbReference type="NCBI Taxonomy" id="529605"/>
    <lineage>
        <taxon>Eukaryota</taxon>
        <taxon>Viridiplantae</taxon>
        <taxon>Streptophyta</taxon>
        <taxon>Embryophyta</taxon>
        <taxon>Tracheophyta</taxon>
        <taxon>Spermatophyta</taxon>
        <taxon>Magnoliopsida</taxon>
        <taxon>eudicotyledons</taxon>
        <taxon>Gunneridae</taxon>
        <taxon>Pentapetalae</taxon>
        <taxon>asterids</taxon>
        <taxon>lamiids</taxon>
        <taxon>Gentianales</taxon>
        <taxon>Rubiaceae</taxon>
        <taxon>Rubioideae</taxon>
        <taxon>Spermacoceae</taxon>
        <taxon>Hedyotis-Oldenlandia complex</taxon>
        <taxon>Oldenlandia</taxon>
    </lineage>
</organism>
<dbReference type="AlphaFoldDB" id="A0AAV1C770"/>
<dbReference type="InterPro" id="IPR029055">
    <property type="entry name" value="Ntn_hydrolases_N"/>
</dbReference>
<reference evidence="3" key="1">
    <citation type="submission" date="2023-03" db="EMBL/GenBank/DDBJ databases">
        <authorList>
            <person name="Julca I."/>
        </authorList>
    </citation>
    <scope>NUCLEOTIDE SEQUENCE</scope>
</reference>
<protein>
    <submittedName>
        <fullName evidence="3">OLC1v1026508C1</fullName>
    </submittedName>
</protein>
<dbReference type="GO" id="GO:0051603">
    <property type="term" value="P:proteolysis involved in protein catabolic process"/>
    <property type="evidence" value="ECO:0007669"/>
    <property type="project" value="InterPro"/>
</dbReference>
<keyword evidence="4" id="KW-1185">Reference proteome</keyword>
<feature type="region of interest" description="Disordered" evidence="1">
    <location>
        <begin position="71"/>
        <end position="115"/>
    </location>
</feature>
<dbReference type="SUPFAM" id="SSF56235">
    <property type="entry name" value="N-terminal nucleophile aminohydrolases (Ntn hydrolases)"/>
    <property type="match status" value="1"/>
</dbReference>
<feature type="compositionally biased region" description="Pro residues" evidence="1">
    <location>
        <begin position="94"/>
        <end position="110"/>
    </location>
</feature>
<gene>
    <name evidence="3" type="ORF">OLC1_LOCUS3389</name>
</gene>
<accession>A0AAV1C770</accession>
<evidence type="ECO:0000256" key="2">
    <source>
        <dbReference type="SAM" id="SignalP"/>
    </source>
</evidence>
<name>A0AAV1C770_OLDCO</name>
<proteinExistence type="predicted"/>
<evidence type="ECO:0000313" key="3">
    <source>
        <dbReference type="EMBL" id="CAI9091469.1"/>
    </source>
</evidence>
<evidence type="ECO:0000256" key="1">
    <source>
        <dbReference type="SAM" id="MobiDB-lite"/>
    </source>
</evidence>
<dbReference type="Gene3D" id="3.60.20.10">
    <property type="entry name" value="Glutamine Phosphoribosylpyrophosphate, subunit 1, domain 1"/>
    <property type="match status" value="1"/>
</dbReference>
<dbReference type="GO" id="GO:0005839">
    <property type="term" value="C:proteasome core complex"/>
    <property type="evidence" value="ECO:0007669"/>
    <property type="project" value="InterPro"/>
</dbReference>
<dbReference type="EMBL" id="OX459118">
    <property type="protein sequence ID" value="CAI9091469.1"/>
    <property type="molecule type" value="Genomic_DNA"/>
</dbReference>
<dbReference type="InterPro" id="IPR001353">
    <property type="entry name" value="Proteasome_sua/b"/>
</dbReference>
<dbReference type="Pfam" id="PF00227">
    <property type="entry name" value="Proteasome"/>
    <property type="match status" value="1"/>
</dbReference>
<keyword evidence="2" id="KW-0732">Signal</keyword>
<sequence length="298" mass="33203">MAMMSNGDNCLIIYLLLGFLLIHYGNGNVVKASRWLEDQDLSVVVPAAPSIDIGEHTQYYFMSSKVLQKVAKKKKGKPAPPPPRTNKPGHFSYTPPPPRRPPPSHPPPVEEPYKHEKGTTTLGHIFNKEWIMVAVDHSSLSSADAFPENIIKHNSHLLVAFSGGSENSREFLLNHLPDKGPSLYKVDGNGKLLKRSFVGTGSGSTGQGIFLSRFFFMPGEDISMVEAVEVTKSALCIGAYNAPESREYGNVFLVDKAGITPVVFNEDITEWQKQHFSKAGREWQEPQLRKTYRLMSFF</sequence>
<feature type="signal peptide" evidence="2">
    <location>
        <begin position="1"/>
        <end position="27"/>
    </location>
</feature>
<feature type="chain" id="PRO_5044021501" evidence="2">
    <location>
        <begin position="28"/>
        <end position="298"/>
    </location>
</feature>